<keyword evidence="1" id="KW-0378">Hydrolase</keyword>
<dbReference type="EMBL" id="GGEC01007536">
    <property type="protein sequence ID" value="MBW88019.1"/>
    <property type="molecule type" value="Transcribed_RNA"/>
</dbReference>
<protein>
    <submittedName>
        <fullName evidence="1">Aminopeptidase M1-like isoform X2</fullName>
    </submittedName>
</protein>
<keyword evidence="1" id="KW-0031">Aminopeptidase</keyword>
<name>A0A2P2J3F4_RHIMU</name>
<accession>A0A2P2J3F4</accession>
<dbReference type="AlphaFoldDB" id="A0A2P2J3F4"/>
<dbReference type="GO" id="GO:0004177">
    <property type="term" value="F:aminopeptidase activity"/>
    <property type="evidence" value="ECO:0007669"/>
    <property type="project" value="UniProtKB-KW"/>
</dbReference>
<proteinExistence type="predicted"/>
<evidence type="ECO:0000313" key="1">
    <source>
        <dbReference type="EMBL" id="MBW88019.1"/>
    </source>
</evidence>
<keyword evidence="1" id="KW-0645">Protease</keyword>
<sequence>MAHTRSAIVYCLVIRLFYPTHSIKLTNLTSADILLCRMLFRSWI</sequence>
<organism evidence="1">
    <name type="scientific">Rhizophora mucronata</name>
    <name type="common">Asiatic mangrove</name>
    <dbReference type="NCBI Taxonomy" id="61149"/>
    <lineage>
        <taxon>Eukaryota</taxon>
        <taxon>Viridiplantae</taxon>
        <taxon>Streptophyta</taxon>
        <taxon>Embryophyta</taxon>
        <taxon>Tracheophyta</taxon>
        <taxon>Spermatophyta</taxon>
        <taxon>Magnoliopsida</taxon>
        <taxon>eudicotyledons</taxon>
        <taxon>Gunneridae</taxon>
        <taxon>Pentapetalae</taxon>
        <taxon>rosids</taxon>
        <taxon>fabids</taxon>
        <taxon>Malpighiales</taxon>
        <taxon>Rhizophoraceae</taxon>
        <taxon>Rhizophora</taxon>
    </lineage>
</organism>
<reference evidence="1" key="1">
    <citation type="submission" date="2018-02" db="EMBL/GenBank/DDBJ databases">
        <title>Rhizophora mucronata_Transcriptome.</title>
        <authorList>
            <person name="Meera S.P."/>
            <person name="Sreeshan A."/>
            <person name="Augustine A."/>
        </authorList>
    </citation>
    <scope>NUCLEOTIDE SEQUENCE</scope>
    <source>
        <tissue evidence="1">Leaf</tissue>
    </source>
</reference>